<proteinExistence type="predicted"/>
<keyword evidence="2" id="KW-1133">Transmembrane helix</keyword>
<keyword evidence="2" id="KW-0812">Transmembrane</keyword>
<evidence type="ECO:0000313" key="4">
    <source>
        <dbReference type="Proteomes" id="UP000183971"/>
    </source>
</evidence>
<feature type="transmembrane region" description="Helical" evidence="2">
    <location>
        <begin position="12"/>
        <end position="33"/>
    </location>
</feature>
<dbReference type="RefSeq" id="XP_031089610.1">
    <property type="nucleotide sequence ID" value="XM_031224341.1"/>
</dbReference>
<dbReference type="AlphaFoldDB" id="A0A1L7W923"/>
<evidence type="ECO:0000256" key="2">
    <source>
        <dbReference type="SAM" id="Phobius"/>
    </source>
</evidence>
<protein>
    <submittedName>
        <fullName evidence="3">Uncharacterized protein</fullName>
    </submittedName>
</protein>
<comment type="caution">
    <text evidence="3">The sequence shown here is derived from an EMBL/GenBank/DDBJ whole genome shotgun (WGS) entry which is preliminary data.</text>
</comment>
<feature type="region of interest" description="Disordered" evidence="1">
    <location>
        <begin position="35"/>
        <end position="55"/>
    </location>
</feature>
<dbReference type="GeneID" id="42057398"/>
<keyword evidence="2" id="KW-0472">Membrane</keyword>
<sequence>MPPKARKGGETLASILIGGTLYAVAVTGMASLFEQAGDKKDSKEESKQAEPNWLQRNFPAKEKGYYMKQVEEEFRDHHEKLKIERQQSPSTYDTSLFKLTEQDRLQAENMLKP</sequence>
<name>A0A1L7W923_FUSPR</name>
<keyword evidence="4" id="KW-1185">Reference proteome</keyword>
<gene>
    <name evidence="3" type="ORF">FPRO_12534</name>
</gene>
<feature type="compositionally biased region" description="Basic and acidic residues" evidence="1">
    <location>
        <begin position="36"/>
        <end position="48"/>
    </location>
</feature>
<dbReference type="VEuPathDB" id="FungiDB:FPRO_12534"/>
<accession>A0A1L7W923</accession>
<reference evidence="4" key="1">
    <citation type="journal article" date="2016" name="Genome Biol. Evol.">
        <title>Comparative 'omics' of the Fusarium fujikuroi species complex highlights differences in genetic potential and metabolite synthesis.</title>
        <authorList>
            <person name="Niehaus E.-M."/>
            <person name="Muensterkoetter M."/>
            <person name="Proctor R.H."/>
            <person name="Brown D.W."/>
            <person name="Sharon A."/>
            <person name="Idan Y."/>
            <person name="Oren-Young L."/>
            <person name="Sieber C.M."/>
            <person name="Novak O."/>
            <person name="Pencik A."/>
            <person name="Tarkowska D."/>
            <person name="Hromadova K."/>
            <person name="Freeman S."/>
            <person name="Maymon M."/>
            <person name="Elazar M."/>
            <person name="Youssef S.A."/>
            <person name="El-Shabrawy E.S.M."/>
            <person name="Shalaby A.B.A."/>
            <person name="Houterman P."/>
            <person name="Brock N.L."/>
            <person name="Burkhardt I."/>
            <person name="Tsavkelova E.A."/>
            <person name="Dickschat J.S."/>
            <person name="Galuszka P."/>
            <person name="Gueldener U."/>
            <person name="Tudzynski B."/>
        </authorList>
    </citation>
    <scope>NUCLEOTIDE SEQUENCE [LARGE SCALE GENOMIC DNA]</scope>
    <source>
        <strain evidence="4">ET1</strain>
    </source>
</reference>
<evidence type="ECO:0000256" key="1">
    <source>
        <dbReference type="SAM" id="MobiDB-lite"/>
    </source>
</evidence>
<dbReference type="EMBL" id="FJOF01000015">
    <property type="protein sequence ID" value="CZR49097.1"/>
    <property type="molecule type" value="Genomic_DNA"/>
</dbReference>
<dbReference type="Proteomes" id="UP000183971">
    <property type="component" value="Unassembled WGS sequence"/>
</dbReference>
<organism evidence="3 4">
    <name type="scientific">Fusarium proliferatum (strain ET1)</name>
    <name type="common">Orchid endophyte fungus</name>
    <dbReference type="NCBI Taxonomy" id="1227346"/>
    <lineage>
        <taxon>Eukaryota</taxon>
        <taxon>Fungi</taxon>
        <taxon>Dikarya</taxon>
        <taxon>Ascomycota</taxon>
        <taxon>Pezizomycotina</taxon>
        <taxon>Sordariomycetes</taxon>
        <taxon>Hypocreomycetidae</taxon>
        <taxon>Hypocreales</taxon>
        <taxon>Nectriaceae</taxon>
        <taxon>Fusarium</taxon>
        <taxon>Fusarium fujikuroi species complex</taxon>
    </lineage>
</organism>
<evidence type="ECO:0000313" key="3">
    <source>
        <dbReference type="EMBL" id="CZR49097.1"/>
    </source>
</evidence>